<dbReference type="GeneID" id="103308990"/>
<protein>
    <submittedName>
        <fullName evidence="1">Uncharacterized protein</fullName>
    </submittedName>
</protein>
<keyword evidence="2" id="KW-1185">Reference proteome</keyword>
<organism evidence="1 2">
    <name type="scientific">Acyrthosiphon pisum</name>
    <name type="common">Pea aphid</name>
    <dbReference type="NCBI Taxonomy" id="7029"/>
    <lineage>
        <taxon>Eukaryota</taxon>
        <taxon>Metazoa</taxon>
        <taxon>Ecdysozoa</taxon>
        <taxon>Arthropoda</taxon>
        <taxon>Hexapoda</taxon>
        <taxon>Insecta</taxon>
        <taxon>Pterygota</taxon>
        <taxon>Neoptera</taxon>
        <taxon>Paraneoptera</taxon>
        <taxon>Hemiptera</taxon>
        <taxon>Sternorrhyncha</taxon>
        <taxon>Aphidomorpha</taxon>
        <taxon>Aphidoidea</taxon>
        <taxon>Aphididae</taxon>
        <taxon>Macrosiphini</taxon>
        <taxon>Acyrthosiphon</taxon>
    </lineage>
</organism>
<dbReference type="Proteomes" id="UP000007819">
    <property type="component" value="Chromosome X"/>
</dbReference>
<name>A0A8R2NJB6_ACYPI</name>
<proteinExistence type="predicted"/>
<dbReference type="EnsemblMetazoa" id="XM_029485079.1">
    <property type="protein sequence ID" value="XP_029340939.1"/>
    <property type="gene ID" value="LOC103308990"/>
</dbReference>
<dbReference type="KEGG" id="api:103308990"/>
<dbReference type="RefSeq" id="XP_029340939.1">
    <property type="nucleotide sequence ID" value="XM_029485079.1"/>
</dbReference>
<dbReference type="OrthoDB" id="6611730at2759"/>
<evidence type="ECO:0000313" key="1">
    <source>
        <dbReference type="EnsemblMetazoa" id="XP_029340939.1"/>
    </source>
</evidence>
<reference evidence="2" key="1">
    <citation type="submission" date="2010-06" db="EMBL/GenBank/DDBJ databases">
        <authorList>
            <person name="Jiang H."/>
            <person name="Abraham K."/>
            <person name="Ali S."/>
            <person name="Alsbrooks S.L."/>
            <person name="Anim B.N."/>
            <person name="Anosike U.S."/>
            <person name="Attaway T."/>
            <person name="Bandaranaike D.P."/>
            <person name="Battles P.K."/>
            <person name="Bell S.N."/>
            <person name="Bell A.V."/>
            <person name="Beltran B."/>
            <person name="Bickham C."/>
            <person name="Bustamante Y."/>
            <person name="Caleb T."/>
            <person name="Canada A."/>
            <person name="Cardenas V."/>
            <person name="Carter K."/>
            <person name="Chacko J."/>
            <person name="Chandrabose M.N."/>
            <person name="Chavez D."/>
            <person name="Chavez A."/>
            <person name="Chen L."/>
            <person name="Chu H.-S."/>
            <person name="Claassen K.J."/>
            <person name="Cockrell R."/>
            <person name="Collins M."/>
            <person name="Cooper J.A."/>
            <person name="Cree A."/>
            <person name="Curry S.M."/>
            <person name="Da Y."/>
            <person name="Dao M.D."/>
            <person name="Das B."/>
            <person name="Davila M.-L."/>
            <person name="Davy-Carroll L."/>
            <person name="Denson S."/>
            <person name="Dinh H."/>
            <person name="Ebong V.E."/>
            <person name="Edwards J.R."/>
            <person name="Egan A."/>
            <person name="El-Daye J."/>
            <person name="Escobedo L."/>
            <person name="Fernandez S."/>
            <person name="Fernando P.R."/>
            <person name="Flagg N."/>
            <person name="Forbes L.D."/>
            <person name="Fowler R.G."/>
            <person name="Fu Q."/>
            <person name="Gabisi R.A."/>
            <person name="Ganer J."/>
            <person name="Garbino Pronczuk A."/>
            <person name="Garcia R.M."/>
            <person name="Garner T."/>
            <person name="Garrett T.E."/>
            <person name="Gonzalez D.A."/>
            <person name="Hamid H."/>
            <person name="Hawkins E.S."/>
            <person name="Hirani K."/>
            <person name="Hogues M.E."/>
            <person name="Hollins B."/>
            <person name="Hsiao C.-H."/>
            <person name="Jabil R."/>
            <person name="James M.L."/>
            <person name="Jhangiani S.N."/>
            <person name="Johnson B."/>
            <person name="Johnson Q."/>
            <person name="Joshi V."/>
            <person name="Kalu J.B."/>
            <person name="Kam C."/>
            <person name="Kashfia A."/>
            <person name="Keebler J."/>
            <person name="Kisamo H."/>
            <person name="Kovar C.L."/>
            <person name="Lago L.A."/>
            <person name="Lai C.-Y."/>
            <person name="Laidlaw J."/>
            <person name="Lara F."/>
            <person name="Le T.-K."/>
            <person name="Lee S.L."/>
            <person name="Legall F.H."/>
            <person name="Lemon S.J."/>
            <person name="Lewis L.R."/>
            <person name="Li B."/>
            <person name="Liu Y."/>
            <person name="Liu Y.-S."/>
            <person name="Lopez J."/>
            <person name="Lozado R.J."/>
            <person name="Lu J."/>
            <person name="Madu R.C."/>
            <person name="Maheshwari M."/>
            <person name="Maheshwari R."/>
            <person name="Malloy K."/>
            <person name="Martinez E."/>
            <person name="Mathew T."/>
            <person name="Mercado I.C."/>
            <person name="Mercado C."/>
            <person name="Meyer B."/>
            <person name="Montgomery K."/>
            <person name="Morgan M.B."/>
            <person name="Munidasa M."/>
            <person name="Nazareth L.V."/>
            <person name="Nelson J."/>
            <person name="Ng B.M."/>
            <person name="Nguyen N.B."/>
            <person name="Nguyen P.Q."/>
            <person name="Nguyen T."/>
            <person name="Obregon M."/>
            <person name="Okwuonu G.O."/>
            <person name="Onwere C.G."/>
            <person name="Orozco G."/>
            <person name="Parra A."/>
            <person name="Patel S."/>
            <person name="Patil S."/>
            <person name="Perez A."/>
            <person name="Perez Y."/>
            <person name="Pham C."/>
            <person name="Primus E.L."/>
            <person name="Pu L.-L."/>
            <person name="Puazo M."/>
            <person name="Qin X."/>
            <person name="Quiroz J.B."/>
            <person name="Reese J."/>
            <person name="Richards S."/>
            <person name="Rives C.M."/>
            <person name="Robberts R."/>
            <person name="Ruiz S.J."/>
            <person name="Ruiz M.J."/>
            <person name="Santibanez J."/>
            <person name="Schneider B.W."/>
            <person name="Sisson I."/>
            <person name="Smith M."/>
            <person name="Sodergren E."/>
            <person name="Song X.-Z."/>
            <person name="Song B.B."/>
            <person name="Summersgill H."/>
            <person name="Thelus R."/>
            <person name="Thornton R.D."/>
            <person name="Trejos Z.Y."/>
            <person name="Usmani K."/>
            <person name="Vattathil S."/>
            <person name="Villasana D."/>
            <person name="Walker D.L."/>
            <person name="Wang S."/>
            <person name="Wang K."/>
            <person name="White C.S."/>
            <person name="Williams A.C."/>
            <person name="Williamson J."/>
            <person name="Wilson K."/>
            <person name="Woghiren I.O."/>
            <person name="Woodworth J.R."/>
            <person name="Worley K.C."/>
            <person name="Wright R.A."/>
            <person name="Wu W."/>
            <person name="Young L."/>
            <person name="Zhang L."/>
            <person name="Zhang J."/>
            <person name="Zhu Y."/>
            <person name="Muzny D.M."/>
            <person name="Weinstock G."/>
            <person name="Gibbs R.A."/>
        </authorList>
    </citation>
    <scope>NUCLEOTIDE SEQUENCE [LARGE SCALE GENOMIC DNA]</scope>
    <source>
        <strain evidence="2">LSR1</strain>
    </source>
</reference>
<evidence type="ECO:0000313" key="2">
    <source>
        <dbReference type="Proteomes" id="UP000007819"/>
    </source>
</evidence>
<dbReference type="AlphaFoldDB" id="A0A8R2NJB6"/>
<accession>A0A8R2NJB6</accession>
<reference evidence="1" key="2">
    <citation type="submission" date="2022-06" db="UniProtKB">
        <authorList>
            <consortium name="EnsemblMetazoa"/>
        </authorList>
    </citation>
    <scope>IDENTIFICATION</scope>
</reference>
<sequence length="497" mass="56649">MSSVLPESIQGTEHFVALNSVENFLASLYANPQVPRNVVQTVVKDMKNIFNGIHQTLKNSTIKLLSEGNISNESFNHFNNILEVLEEPFTDLGTEYKRIKYFTDLGTYIAPCEYVIDTLEYVDKLKVHSSILINFVQFSVWKKKEKNHGTQIVFPIFLFFDDYEVGNALGSHSGIHKLGAGVHSITGFVESFSSNYPCRICKMRKEDIQNQSSVDNNLIRTVEQYNLDVNEGDVSSSGIKEACIWHKVLGFNVLEQVGMDIMHDILEGVGKYDLAFLISYYIEDLKIFTLQVLNERIVCFDYGPDKGSKPCVLHIEHLRKKNIRLSASEMMSLIRYFGLLIGYLVPLNDPIWCLYILLRQILDIVTSTSLQVGPLVNLWCMRFEAKHRLSKISANTSSNRRNICKTLAIKHQLQLNNLFLKGTLGDDIESGPSKKIISNTDIKKIKEFMEIDSFESLKQCTWICIKGIKYQSKMVLTLDIDENNLPKFVLCPMGVHM</sequence>